<dbReference type="GeneID" id="8858286"/>
<dbReference type="InParanoid" id="D2VXH6"/>
<reference evidence="2 3" key="1">
    <citation type="journal article" date="2010" name="Cell">
        <title>The genome of Naegleria gruberi illuminates early eukaryotic versatility.</title>
        <authorList>
            <person name="Fritz-Laylin L.K."/>
            <person name="Prochnik S.E."/>
            <person name="Ginger M.L."/>
            <person name="Dacks J.B."/>
            <person name="Carpenter M.L."/>
            <person name="Field M.C."/>
            <person name="Kuo A."/>
            <person name="Paredez A."/>
            <person name="Chapman J."/>
            <person name="Pham J."/>
            <person name="Shu S."/>
            <person name="Neupane R."/>
            <person name="Cipriano M."/>
            <person name="Mancuso J."/>
            <person name="Tu H."/>
            <person name="Salamov A."/>
            <person name="Lindquist E."/>
            <person name="Shapiro H."/>
            <person name="Lucas S."/>
            <person name="Grigoriev I.V."/>
            <person name="Cande W.Z."/>
            <person name="Fulton C."/>
            <person name="Rokhsar D.S."/>
            <person name="Dawson S.C."/>
        </authorList>
    </citation>
    <scope>NUCLEOTIDE SEQUENCE [LARGE SCALE GENOMIC DNA]</scope>
    <source>
        <strain evidence="2 3">NEG-M</strain>
    </source>
</reference>
<dbReference type="SMART" id="SM01411">
    <property type="entry name" value="Ephrin_rec_like"/>
    <property type="match status" value="1"/>
</dbReference>
<dbReference type="PROSITE" id="PS51257">
    <property type="entry name" value="PROKAR_LIPOPROTEIN"/>
    <property type="match status" value="1"/>
</dbReference>
<sequence>MKTSLIALIAFILSCQLALVTCACPPGMYIANSQCKPCSPGNYCLNDESKPCPAGTINTDVGQTTCQACPKNYITNQQHTACIPCHYRTNEDLTFCLLPNTPMNALEITKVENHLTNITEGESNYFFKKIKFGNGQATELVTVQETFSLLVNKRLMIFASKLTGMPGKDNYQYVGSGVNTTLGIVGKAGTEEMYYFNVILMESIPRFANELFIQDFTTVIQAERPLMGMGKNIVSLSEHVETIIEFKNTIYMNDPLNFNLEFSDPSVEVYYSTNPDIQFPNPNNSFFVSYNSKSVSFQVRNPPTGMIRVAIYKKVNNGKAIVTISPIKK</sequence>
<accession>D2VXH6</accession>
<dbReference type="KEGG" id="ngr:NAEGRDRAFT_81601"/>
<evidence type="ECO:0000313" key="2">
    <source>
        <dbReference type="EMBL" id="EFC38442.1"/>
    </source>
</evidence>
<dbReference type="AlphaFoldDB" id="D2VXH6"/>
<keyword evidence="3" id="KW-1185">Reference proteome</keyword>
<feature type="chain" id="PRO_5003038450" evidence="1">
    <location>
        <begin position="23"/>
        <end position="329"/>
    </location>
</feature>
<dbReference type="Proteomes" id="UP000006671">
    <property type="component" value="Unassembled WGS sequence"/>
</dbReference>
<dbReference type="SUPFAM" id="SSF57184">
    <property type="entry name" value="Growth factor receptor domain"/>
    <property type="match status" value="1"/>
</dbReference>
<gene>
    <name evidence="2" type="ORF">NAEGRDRAFT_81601</name>
</gene>
<dbReference type="InterPro" id="IPR009030">
    <property type="entry name" value="Growth_fac_rcpt_cys_sf"/>
</dbReference>
<dbReference type="VEuPathDB" id="AmoebaDB:NAEGRDRAFT_81601"/>
<organism evidence="3">
    <name type="scientific">Naegleria gruberi</name>
    <name type="common">Amoeba</name>
    <dbReference type="NCBI Taxonomy" id="5762"/>
    <lineage>
        <taxon>Eukaryota</taxon>
        <taxon>Discoba</taxon>
        <taxon>Heterolobosea</taxon>
        <taxon>Tetramitia</taxon>
        <taxon>Eutetramitia</taxon>
        <taxon>Vahlkampfiidae</taxon>
        <taxon>Naegleria</taxon>
    </lineage>
</organism>
<dbReference type="EMBL" id="GG738907">
    <property type="protein sequence ID" value="EFC38442.1"/>
    <property type="molecule type" value="Genomic_DNA"/>
</dbReference>
<protein>
    <submittedName>
        <fullName evidence="2">Predicted protein</fullName>
    </submittedName>
</protein>
<feature type="signal peptide" evidence="1">
    <location>
        <begin position="1"/>
        <end position="22"/>
    </location>
</feature>
<keyword evidence="1" id="KW-0732">Signal</keyword>
<evidence type="ECO:0000256" key="1">
    <source>
        <dbReference type="SAM" id="SignalP"/>
    </source>
</evidence>
<evidence type="ECO:0000313" key="3">
    <source>
        <dbReference type="Proteomes" id="UP000006671"/>
    </source>
</evidence>
<dbReference type="Gene3D" id="2.10.50.10">
    <property type="entry name" value="Tumor Necrosis Factor Receptor, subunit A, domain 2"/>
    <property type="match status" value="1"/>
</dbReference>
<name>D2VXH6_NAEGR</name>
<proteinExistence type="predicted"/>
<dbReference type="RefSeq" id="XP_002671186.1">
    <property type="nucleotide sequence ID" value="XM_002671140.1"/>
</dbReference>